<keyword evidence="2" id="KW-1185">Reference proteome</keyword>
<dbReference type="Proteomes" id="UP000724874">
    <property type="component" value="Unassembled WGS sequence"/>
</dbReference>
<dbReference type="AlphaFoldDB" id="A0A9P5TIX1"/>
<gene>
    <name evidence="1" type="ORF">CPB84DRAFT_1851776</name>
</gene>
<organism evidence="1 2">
    <name type="scientific">Gymnopilus junonius</name>
    <name type="common">Spectacular rustgill mushroom</name>
    <name type="synonym">Gymnopilus spectabilis subsp. junonius</name>
    <dbReference type="NCBI Taxonomy" id="109634"/>
    <lineage>
        <taxon>Eukaryota</taxon>
        <taxon>Fungi</taxon>
        <taxon>Dikarya</taxon>
        <taxon>Basidiomycota</taxon>
        <taxon>Agaricomycotina</taxon>
        <taxon>Agaricomycetes</taxon>
        <taxon>Agaricomycetidae</taxon>
        <taxon>Agaricales</taxon>
        <taxon>Agaricineae</taxon>
        <taxon>Hymenogastraceae</taxon>
        <taxon>Gymnopilus</taxon>
    </lineage>
</organism>
<accession>A0A9P5TIX1</accession>
<comment type="caution">
    <text evidence="1">The sequence shown here is derived from an EMBL/GenBank/DDBJ whole genome shotgun (WGS) entry which is preliminary data.</text>
</comment>
<proteinExistence type="predicted"/>
<sequence>MGKHWAQSGDQLSWLKEQIPGYHEAQKKKNIDRFLTQCQSAWFQTWPMHAECFPGKPETDPLSAEEKTKLSSNAQQIMWWLQWNGNLARHSQRKDATAFVRALGLEKKPKTQVCCPQRVVIYQKLFADKVNAAVNKEIKKLGTKSPGTQMKICCEITQNMLGAEPAKVQEKIDEELWVWKEEREKELQEGEEEEAPE</sequence>
<evidence type="ECO:0000313" key="1">
    <source>
        <dbReference type="EMBL" id="KAF8880693.1"/>
    </source>
</evidence>
<protein>
    <submittedName>
        <fullName evidence="1">Uncharacterized protein</fullName>
    </submittedName>
</protein>
<evidence type="ECO:0000313" key="2">
    <source>
        <dbReference type="Proteomes" id="UP000724874"/>
    </source>
</evidence>
<name>A0A9P5TIX1_GYMJU</name>
<dbReference type="EMBL" id="JADNYJ010000138">
    <property type="protein sequence ID" value="KAF8880693.1"/>
    <property type="molecule type" value="Genomic_DNA"/>
</dbReference>
<reference evidence="1" key="1">
    <citation type="submission" date="2020-11" db="EMBL/GenBank/DDBJ databases">
        <authorList>
            <consortium name="DOE Joint Genome Institute"/>
            <person name="Ahrendt S."/>
            <person name="Riley R."/>
            <person name="Andreopoulos W."/>
            <person name="LaButti K."/>
            <person name="Pangilinan J."/>
            <person name="Ruiz-duenas F.J."/>
            <person name="Barrasa J.M."/>
            <person name="Sanchez-Garcia M."/>
            <person name="Camarero S."/>
            <person name="Miyauchi S."/>
            <person name="Serrano A."/>
            <person name="Linde D."/>
            <person name="Babiker R."/>
            <person name="Drula E."/>
            <person name="Ayuso-Fernandez I."/>
            <person name="Pacheco R."/>
            <person name="Padilla G."/>
            <person name="Ferreira P."/>
            <person name="Barriuso J."/>
            <person name="Kellner H."/>
            <person name="Castanera R."/>
            <person name="Alfaro M."/>
            <person name="Ramirez L."/>
            <person name="Pisabarro A.G."/>
            <person name="Kuo A."/>
            <person name="Tritt A."/>
            <person name="Lipzen A."/>
            <person name="He G."/>
            <person name="Yan M."/>
            <person name="Ng V."/>
            <person name="Cullen D."/>
            <person name="Martin F."/>
            <person name="Rosso M.-N."/>
            <person name="Henrissat B."/>
            <person name="Hibbett D."/>
            <person name="Martinez A.T."/>
            <person name="Grigoriev I.V."/>
        </authorList>
    </citation>
    <scope>NUCLEOTIDE SEQUENCE</scope>
    <source>
        <strain evidence="1">AH 44721</strain>
    </source>
</reference>